<feature type="transmembrane region" description="Helical" evidence="5">
    <location>
        <begin position="331"/>
        <end position="349"/>
    </location>
</feature>
<feature type="transmembrane region" description="Helical" evidence="5">
    <location>
        <begin position="20"/>
        <end position="41"/>
    </location>
</feature>
<evidence type="ECO:0000313" key="7">
    <source>
        <dbReference type="EMBL" id="WMN07804.1"/>
    </source>
</evidence>
<dbReference type="Proteomes" id="UP001244443">
    <property type="component" value="Chromosome"/>
</dbReference>
<feature type="transmembrane region" description="Helical" evidence="5">
    <location>
        <begin position="88"/>
        <end position="113"/>
    </location>
</feature>
<feature type="transmembrane region" description="Helical" evidence="5">
    <location>
        <begin position="232"/>
        <end position="257"/>
    </location>
</feature>
<keyword evidence="4 5" id="KW-0472">Membrane</keyword>
<evidence type="ECO:0000256" key="1">
    <source>
        <dbReference type="ARBA" id="ARBA00004141"/>
    </source>
</evidence>
<evidence type="ECO:0000259" key="6">
    <source>
        <dbReference type="PROSITE" id="PS50850"/>
    </source>
</evidence>
<evidence type="ECO:0000256" key="4">
    <source>
        <dbReference type="ARBA" id="ARBA00023136"/>
    </source>
</evidence>
<evidence type="ECO:0000313" key="8">
    <source>
        <dbReference type="Proteomes" id="UP001244443"/>
    </source>
</evidence>
<dbReference type="PANTHER" id="PTHR23518:SF2">
    <property type="entry name" value="MAJOR FACILITATOR SUPERFAMILY TRANSPORTER"/>
    <property type="match status" value="1"/>
</dbReference>
<feature type="transmembrane region" description="Helical" evidence="5">
    <location>
        <begin position="361"/>
        <end position="381"/>
    </location>
</feature>
<feature type="transmembrane region" description="Helical" evidence="5">
    <location>
        <begin position="269"/>
        <end position="289"/>
    </location>
</feature>
<accession>A0AA51RDF0</accession>
<evidence type="ECO:0000256" key="5">
    <source>
        <dbReference type="SAM" id="Phobius"/>
    </source>
</evidence>
<comment type="subcellular location">
    <subcellularLocation>
        <location evidence="1">Membrane</location>
        <topology evidence="1">Multi-pass membrane protein</topology>
    </subcellularLocation>
</comment>
<feature type="transmembrane region" description="Helical" evidence="5">
    <location>
        <begin position="190"/>
        <end position="211"/>
    </location>
</feature>
<sequence>MKKENSSSVGVDKRVVFLGFARMADAMGNSFLIVVLPLYIASDNISGNFFGLKESLITGLLLGVFGLITSFTQPFTGRFSDKAGKRKLFVLLGLIIFTFANFAYSFASSYWLLLLVRTAQGIAAAFTITSSLALVSEVSTKKTRGNNMGVYNSFRLVGFGLGPLGSGFLVENGPYHLPVIGEINGFVASFGIAAAAAFLSAILVFFFVSDPDDIEPSDRKMDIKILSKAKDTVLDPIFALALATLVMSFGFSLLAPIETKTNERLSQGPFMFSLEFSALIAALAVTQPIVGKLSDKYGRRIFIIIGLICLMPIVLVEGLTTEPWQMITARGLQGISAAMVFAPSLALAGDLAEKGQAGSQLSVVTMAFGLGISLGSFVSGYAVRFGYIFPFLIGSILAGIGLLIVRSQVPKNVESQT</sequence>
<dbReference type="InterPro" id="IPR036259">
    <property type="entry name" value="MFS_trans_sf"/>
</dbReference>
<feature type="transmembrane region" description="Helical" evidence="5">
    <location>
        <begin position="387"/>
        <end position="405"/>
    </location>
</feature>
<dbReference type="PROSITE" id="PS50850">
    <property type="entry name" value="MFS"/>
    <property type="match status" value="1"/>
</dbReference>
<dbReference type="SUPFAM" id="SSF103473">
    <property type="entry name" value="MFS general substrate transporter"/>
    <property type="match status" value="2"/>
</dbReference>
<dbReference type="AlphaFoldDB" id="A0AA51RDF0"/>
<dbReference type="EMBL" id="CP129970">
    <property type="protein sequence ID" value="WMN07804.1"/>
    <property type="molecule type" value="Genomic_DNA"/>
</dbReference>
<feature type="transmembrane region" description="Helical" evidence="5">
    <location>
        <begin position="301"/>
        <end position="319"/>
    </location>
</feature>
<reference evidence="7" key="1">
    <citation type="submission" date="2023-08" db="EMBL/GenBank/DDBJ databases">
        <title>Comparative genomics and taxonomic characterization of three novel marine species of genus Marivirga.</title>
        <authorList>
            <person name="Muhammad N."/>
            <person name="Kim S.-G."/>
        </authorList>
    </citation>
    <scope>NUCLEOTIDE SEQUENCE [LARGE SCALE GENOMIC DNA]</scope>
    <source>
        <strain evidence="7">ABR2-2</strain>
    </source>
</reference>
<gene>
    <name evidence="7" type="ORF">QYS48_29940</name>
</gene>
<dbReference type="PROSITE" id="PS00216">
    <property type="entry name" value="SUGAR_TRANSPORT_1"/>
    <property type="match status" value="1"/>
</dbReference>
<feature type="transmembrane region" description="Helical" evidence="5">
    <location>
        <begin position="56"/>
        <end position="76"/>
    </location>
</feature>
<organism evidence="7 8">
    <name type="scientific">Marivirga arenosa</name>
    <dbReference type="NCBI Taxonomy" id="3059076"/>
    <lineage>
        <taxon>Bacteria</taxon>
        <taxon>Pseudomonadati</taxon>
        <taxon>Bacteroidota</taxon>
        <taxon>Cytophagia</taxon>
        <taxon>Cytophagales</taxon>
        <taxon>Marivirgaceae</taxon>
        <taxon>Marivirga</taxon>
    </lineage>
</organism>
<protein>
    <submittedName>
        <fullName evidence="7">MFS transporter</fullName>
    </submittedName>
</protein>
<keyword evidence="3 5" id="KW-1133">Transmembrane helix</keyword>
<dbReference type="RefSeq" id="WP_308358067.1">
    <property type="nucleotide sequence ID" value="NZ_CP129970.2"/>
</dbReference>
<feature type="transmembrane region" description="Helical" evidence="5">
    <location>
        <begin position="119"/>
        <end position="138"/>
    </location>
</feature>
<dbReference type="InterPro" id="IPR020846">
    <property type="entry name" value="MFS_dom"/>
</dbReference>
<dbReference type="GO" id="GO:0016020">
    <property type="term" value="C:membrane"/>
    <property type="evidence" value="ECO:0007669"/>
    <property type="project" value="UniProtKB-SubCell"/>
</dbReference>
<feature type="domain" description="Major facilitator superfamily (MFS) profile" evidence="6">
    <location>
        <begin position="14"/>
        <end position="413"/>
    </location>
</feature>
<dbReference type="PANTHER" id="PTHR23518">
    <property type="entry name" value="C-METHYLTRANSFERASE"/>
    <property type="match status" value="1"/>
</dbReference>
<keyword evidence="2 5" id="KW-0812">Transmembrane</keyword>
<evidence type="ECO:0000256" key="2">
    <source>
        <dbReference type="ARBA" id="ARBA00022692"/>
    </source>
</evidence>
<evidence type="ECO:0000256" key="3">
    <source>
        <dbReference type="ARBA" id="ARBA00022989"/>
    </source>
</evidence>
<dbReference type="GO" id="GO:0022857">
    <property type="term" value="F:transmembrane transporter activity"/>
    <property type="evidence" value="ECO:0007669"/>
    <property type="project" value="InterPro"/>
</dbReference>
<dbReference type="CDD" id="cd17325">
    <property type="entry name" value="MFS_MdtG_SLC18_like"/>
    <property type="match status" value="1"/>
</dbReference>
<dbReference type="Gene3D" id="1.20.1250.20">
    <property type="entry name" value="MFS general substrate transporter like domains"/>
    <property type="match status" value="2"/>
</dbReference>
<keyword evidence="8" id="KW-1185">Reference proteome</keyword>
<feature type="transmembrane region" description="Helical" evidence="5">
    <location>
        <begin position="150"/>
        <end position="170"/>
    </location>
</feature>
<dbReference type="InterPro" id="IPR011701">
    <property type="entry name" value="MFS"/>
</dbReference>
<proteinExistence type="predicted"/>
<dbReference type="Pfam" id="PF07690">
    <property type="entry name" value="MFS_1"/>
    <property type="match status" value="1"/>
</dbReference>
<dbReference type="InterPro" id="IPR005829">
    <property type="entry name" value="Sugar_transporter_CS"/>
</dbReference>
<name>A0AA51RDF0_9BACT</name>